<keyword evidence="3" id="KW-0597">Phosphoprotein</keyword>
<dbReference type="KEGG" id="csq:CSCA_0890"/>
<evidence type="ECO:0000259" key="5">
    <source>
        <dbReference type="PROSITE" id="PS50930"/>
    </source>
</evidence>
<evidence type="ECO:0000256" key="3">
    <source>
        <dbReference type="PROSITE-ProRule" id="PRU00169"/>
    </source>
</evidence>
<accession>A0A0E3M6T7</accession>
<evidence type="ECO:0000313" key="6">
    <source>
        <dbReference type="EMBL" id="AKA68015.1"/>
    </source>
</evidence>
<dbReference type="EMBL" id="CP009933">
    <property type="protein sequence ID" value="AKA68015.1"/>
    <property type="molecule type" value="Genomic_DNA"/>
</dbReference>
<name>A0A0E3M6T7_CLOSL</name>
<dbReference type="RefSeq" id="WP_242860994.1">
    <property type="nucleotide sequence ID" value="NZ_CP009933.1"/>
</dbReference>
<reference evidence="6 7" key="1">
    <citation type="journal article" date="2015" name="J. Biotechnol.">
        <title>Complete genome sequence of a malodorant-producing acetogen, Clostridium scatologenes ATCC 25775(T).</title>
        <authorList>
            <person name="Zhu Z."/>
            <person name="Guo T."/>
            <person name="Zheng H."/>
            <person name="Song T."/>
            <person name="Ouyang P."/>
            <person name="Xie J."/>
        </authorList>
    </citation>
    <scope>NUCLEOTIDE SEQUENCE [LARGE SCALE GENOMIC DNA]</scope>
    <source>
        <strain evidence="6 7">ATCC 25775</strain>
    </source>
</reference>
<dbReference type="PROSITE" id="PS50930">
    <property type="entry name" value="HTH_LYTTR"/>
    <property type="match status" value="1"/>
</dbReference>
<dbReference type="Pfam" id="PF04397">
    <property type="entry name" value="LytTR"/>
    <property type="match status" value="1"/>
</dbReference>
<dbReference type="PANTHER" id="PTHR37299:SF1">
    <property type="entry name" value="STAGE 0 SPORULATION PROTEIN A HOMOLOG"/>
    <property type="match status" value="1"/>
</dbReference>
<dbReference type="Gene3D" id="3.40.50.2300">
    <property type="match status" value="1"/>
</dbReference>
<dbReference type="HOGENOM" id="CLU_000445_14_2_9"/>
<dbReference type="STRING" id="1548.CSCA_0890"/>
<dbReference type="Pfam" id="PF00072">
    <property type="entry name" value="Response_reg"/>
    <property type="match status" value="1"/>
</dbReference>
<dbReference type="PANTHER" id="PTHR37299">
    <property type="entry name" value="TRANSCRIPTIONAL REGULATOR-RELATED"/>
    <property type="match status" value="1"/>
</dbReference>
<evidence type="ECO:0000313" key="7">
    <source>
        <dbReference type="Proteomes" id="UP000033115"/>
    </source>
</evidence>
<protein>
    <recommendedName>
        <fullName evidence="1">Stage 0 sporulation protein A homolog</fullName>
    </recommendedName>
</protein>
<keyword evidence="7" id="KW-1185">Reference proteome</keyword>
<dbReference type="InterPro" id="IPR046947">
    <property type="entry name" value="LytR-like"/>
</dbReference>
<dbReference type="Gene3D" id="2.40.50.1020">
    <property type="entry name" value="LytTr DNA-binding domain"/>
    <property type="match status" value="1"/>
</dbReference>
<dbReference type="PROSITE" id="PS50110">
    <property type="entry name" value="RESPONSE_REGULATORY"/>
    <property type="match status" value="1"/>
</dbReference>
<dbReference type="Proteomes" id="UP000033115">
    <property type="component" value="Chromosome"/>
</dbReference>
<evidence type="ECO:0000259" key="4">
    <source>
        <dbReference type="PROSITE" id="PS50110"/>
    </source>
</evidence>
<proteinExistence type="predicted"/>
<sequence>MNLILSNSGEELLSKIKYKEIHICFLDIEMKGLNGIEIGKELRKINKDVIIIFITGFKEYALKAFEIKAFNYIMKPISEEKFKKLFQEILDRLDLIHYKLEKDKVFNIVNKEITYKIKYDDIYYFEKELRKIKVIHRDGSLEFYDSLKNLKKRIDMNYFTQCHQGYIVSNNKISIYKKLAITIEELGTIIPVSRQYVNDVKKVFLKNLFK</sequence>
<gene>
    <name evidence="6" type="ORF">CSCA_0890</name>
</gene>
<dbReference type="SMART" id="SM00850">
    <property type="entry name" value="LytTR"/>
    <property type="match status" value="1"/>
</dbReference>
<dbReference type="SUPFAM" id="SSF52172">
    <property type="entry name" value="CheY-like"/>
    <property type="match status" value="1"/>
</dbReference>
<evidence type="ECO:0000256" key="2">
    <source>
        <dbReference type="ARBA" id="ARBA00024867"/>
    </source>
</evidence>
<feature type="domain" description="HTH LytTR-type" evidence="5">
    <location>
        <begin position="106"/>
        <end position="206"/>
    </location>
</feature>
<comment type="function">
    <text evidence="2">May play the central regulatory role in sporulation. It may be an element of the effector pathway responsible for the activation of sporulation genes in response to nutritional stress. Spo0A may act in concert with spo0H (a sigma factor) to control the expression of some genes that are critical to the sporulation process.</text>
</comment>
<dbReference type="GO" id="GO:0003677">
    <property type="term" value="F:DNA binding"/>
    <property type="evidence" value="ECO:0007669"/>
    <property type="project" value="InterPro"/>
</dbReference>
<evidence type="ECO:0000256" key="1">
    <source>
        <dbReference type="ARBA" id="ARBA00018672"/>
    </source>
</evidence>
<feature type="modified residue" description="4-aspartylphosphate" evidence="3">
    <location>
        <position position="27"/>
    </location>
</feature>
<feature type="domain" description="Response regulatory" evidence="4">
    <location>
        <begin position="1"/>
        <end position="90"/>
    </location>
</feature>
<organism evidence="6 7">
    <name type="scientific">Clostridium scatologenes</name>
    <dbReference type="NCBI Taxonomy" id="1548"/>
    <lineage>
        <taxon>Bacteria</taxon>
        <taxon>Bacillati</taxon>
        <taxon>Bacillota</taxon>
        <taxon>Clostridia</taxon>
        <taxon>Eubacteriales</taxon>
        <taxon>Clostridiaceae</taxon>
        <taxon>Clostridium</taxon>
    </lineage>
</organism>
<dbReference type="GO" id="GO:0000156">
    <property type="term" value="F:phosphorelay response regulator activity"/>
    <property type="evidence" value="ECO:0007669"/>
    <property type="project" value="InterPro"/>
</dbReference>
<dbReference type="AlphaFoldDB" id="A0A0E3M6T7"/>
<dbReference type="InterPro" id="IPR011006">
    <property type="entry name" value="CheY-like_superfamily"/>
</dbReference>
<dbReference type="InterPro" id="IPR001789">
    <property type="entry name" value="Sig_transdc_resp-reg_receiver"/>
</dbReference>
<dbReference type="InterPro" id="IPR007492">
    <property type="entry name" value="LytTR_DNA-bd_dom"/>
</dbReference>